<evidence type="ECO:0000256" key="6">
    <source>
        <dbReference type="ARBA" id="ARBA00023136"/>
    </source>
</evidence>
<dbReference type="PROSITE" id="PS51371">
    <property type="entry name" value="CBS"/>
    <property type="match status" value="1"/>
</dbReference>
<dbReference type="Gene3D" id="1.10.3080.10">
    <property type="entry name" value="Clc chloride channel"/>
    <property type="match status" value="1"/>
</dbReference>
<dbReference type="GO" id="GO:0000324">
    <property type="term" value="C:fungal-type vacuole"/>
    <property type="evidence" value="ECO:0007669"/>
    <property type="project" value="TreeGrafter"/>
</dbReference>
<dbReference type="GO" id="GO:0005247">
    <property type="term" value="F:voltage-gated chloride channel activity"/>
    <property type="evidence" value="ECO:0007669"/>
    <property type="project" value="TreeGrafter"/>
</dbReference>
<dbReference type="Pfam" id="PF00654">
    <property type="entry name" value="Voltage_CLC"/>
    <property type="match status" value="1"/>
</dbReference>
<dbReference type="InterPro" id="IPR001807">
    <property type="entry name" value="ClC"/>
</dbReference>
<dbReference type="Gene3D" id="3.90.1280.20">
    <property type="match status" value="1"/>
</dbReference>
<evidence type="ECO:0000256" key="4">
    <source>
        <dbReference type="ARBA" id="ARBA00022989"/>
    </source>
</evidence>
<organism evidence="11 12">
    <name type="scientific">Sugiyamaella lignohabitans</name>
    <dbReference type="NCBI Taxonomy" id="796027"/>
    <lineage>
        <taxon>Eukaryota</taxon>
        <taxon>Fungi</taxon>
        <taxon>Dikarya</taxon>
        <taxon>Ascomycota</taxon>
        <taxon>Saccharomycotina</taxon>
        <taxon>Dipodascomycetes</taxon>
        <taxon>Dipodascales</taxon>
        <taxon>Trichomonascaceae</taxon>
        <taxon>Sugiyamaella</taxon>
    </lineage>
</organism>
<dbReference type="PANTHER" id="PTHR45711">
    <property type="entry name" value="CHLORIDE CHANNEL PROTEIN"/>
    <property type="match status" value="1"/>
</dbReference>
<dbReference type="AlphaFoldDB" id="A0A167BWV0"/>
<feature type="transmembrane region" description="Helical" evidence="9">
    <location>
        <begin position="523"/>
        <end position="547"/>
    </location>
</feature>
<dbReference type="Pfam" id="PF00571">
    <property type="entry name" value="CBS"/>
    <property type="match status" value="1"/>
</dbReference>
<proteinExistence type="inferred from homology"/>
<dbReference type="GO" id="GO:0005886">
    <property type="term" value="C:plasma membrane"/>
    <property type="evidence" value="ECO:0007669"/>
    <property type="project" value="TreeGrafter"/>
</dbReference>
<dbReference type="GO" id="GO:0005769">
    <property type="term" value="C:early endosome"/>
    <property type="evidence" value="ECO:0007669"/>
    <property type="project" value="TreeGrafter"/>
</dbReference>
<keyword evidence="4 9" id="KW-1133">Transmembrane helix</keyword>
<dbReference type="GO" id="GO:0006878">
    <property type="term" value="P:intracellular copper ion homeostasis"/>
    <property type="evidence" value="ECO:0007669"/>
    <property type="project" value="TreeGrafter"/>
</dbReference>
<dbReference type="SUPFAM" id="SSF54631">
    <property type="entry name" value="CBS-domain pair"/>
    <property type="match status" value="1"/>
</dbReference>
<evidence type="ECO:0000313" key="12">
    <source>
        <dbReference type="Proteomes" id="UP000189580"/>
    </source>
</evidence>
<keyword evidence="6 9" id="KW-0472">Membrane</keyword>
<evidence type="ECO:0000256" key="3">
    <source>
        <dbReference type="ARBA" id="ARBA00022692"/>
    </source>
</evidence>
<feature type="transmembrane region" description="Helical" evidence="9">
    <location>
        <begin position="447"/>
        <end position="469"/>
    </location>
</feature>
<keyword evidence="5 9" id="KW-0406">Ion transport</keyword>
<feature type="transmembrane region" description="Helical" evidence="9">
    <location>
        <begin position="282"/>
        <end position="306"/>
    </location>
</feature>
<accession>A0A167BWV0</accession>
<keyword evidence="8" id="KW-0129">CBS domain</keyword>
<feature type="transmembrane region" description="Helical" evidence="9">
    <location>
        <begin position="180"/>
        <end position="201"/>
    </location>
</feature>
<evidence type="ECO:0000256" key="5">
    <source>
        <dbReference type="ARBA" id="ARBA00023065"/>
    </source>
</evidence>
<dbReference type="InterPro" id="IPR046342">
    <property type="entry name" value="CBS_dom_sf"/>
</dbReference>
<dbReference type="SUPFAM" id="SSF81340">
    <property type="entry name" value="Clc chloride channel"/>
    <property type="match status" value="1"/>
</dbReference>
<evidence type="ECO:0000259" key="10">
    <source>
        <dbReference type="PROSITE" id="PS51371"/>
    </source>
</evidence>
<dbReference type="FunFam" id="1.10.3080.10:FF:000011">
    <property type="entry name" value="Chloride channel protein"/>
    <property type="match status" value="1"/>
</dbReference>
<dbReference type="GO" id="GO:0005794">
    <property type="term" value="C:Golgi apparatus"/>
    <property type="evidence" value="ECO:0007669"/>
    <property type="project" value="TreeGrafter"/>
</dbReference>
<protein>
    <recommendedName>
        <fullName evidence="9">Chloride channel protein</fullName>
    </recommendedName>
</protein>
<dbReference type="KEGG" id="slb:AWJ20_3720"/>
<comment type="caution">
    <text evidence="9">Lacks conserved residue(s) required for the propagation of feature annotation.</text>
</comment>
<keyword evidence="3 9" id="KW-0812">Transmembrane</keyword>
<evidence type="ECO:0000313" key="11">
    <source>
        <dbReference type="EMBL" id="ANB10926.1"/>
    </source>
</evidence>
<dbReference type="Proteomes" id="UP000189580">
    <property type="component" value="Chromosome c"/>
</dbReference>
<feature type="transmembrane region" description="Helical" evidence="9">
    <location>
        <begin position="476"/>
        <end position="498"/>
    </location>
</feature>
<evidence type="ECO:0000256" key="7">
    <source>
        <dbReference type="ARBA" id="ARBA00023214"/>
    </source>
</evidence>
<keyword evidence="12" id="KW-1185">Reference proteome</keyword>
<feature type="domain" description="CBS" evidence="10">
    <location>
        <begin position="722"/>
        <end position="780"/>
    </location>
</feature>
<comment type="subcellular location">
    <subcellularLocation>
        <location evidence="1 9">Membrane</location>
        <topology evidence="1 9">Multi-pass membrane protein</topology>
    </subcellularLocation>
</comment>
<evidence type="ECO:0000256" key="8">
    <source>
        <dbReference type="PROSITE-ProRule" id="PRU00703"/>
    </source>
</evidence>
<comment type="similarity">
    <text evidence="9">Belongs to the chloride channel (TC 2.A.49) family.</text>
</comment>
<feature type="transmembrane region" description="Helical" evidence="9">
    <location>
        <begin position="398"/>
        <end position="416"/>
    </location>
</feature>
<evidence type="ECO:0000256" key="9">
    <source>
        <dbReference type="RuleBase" id="RU361221"/>
    </source>
</evidence>
<evidence type="ECO:0000256" key="1">
    <source>
        <dbReference type="ARBA" id="ARBA00004141"/>
    </source>
</evidence>
<dbReference type="EMBL" id="CP014500">
    <property type="protein sequence ID" value="ANB10926.1"/>
    <property type="molecule type" value="Genomic_DNA"/>
</dbReference>
<dbReference type="GO" id="GO:0006879">
    <property type="term" value="P:intracellular iron ion homeostasis"/>
    <property type="evidence" value="ECO:0007669"/>
    <property type="project" value="TreeGrafter"/>
</dbReference>
<dbReference type="InterPro" id="IPR014743">
    <property type="entry name" value="Cl-channel_core"/>
</dbReference>
<dbReference type="GeneID" id="30035773"/>
<dbReference type="GO" id="GO:0005783">
    <property type="term" value="C:endoplasmic reticulum"/>
    <property type="evidence" value="ECO:0007669"/>
    <property type="project" value="TreeGrafter"/>
</dbReference>
<dbReference type="CDD" id="cd03684">
    <property type="entry name" value="ClC_3_like"/>
    <property type="match status" value="1"/>
</dbReference>
<dbReference type="CDD" id="cd04591">
    <property type="entry name" value="CBS_pair_voltage-gated_CLC_euk_bac"/>
    <property type="match status" value="1"/>
</dbReference>
<evidence type="ECO:0000256" key="2">
    <source>
        <dbReference type="ARBA" id="ARBA00022448"/>
    </source>
</evidence>
<dbReference type="InterPro" id="IPR000644">
    <property type="entry name" value="CBS_dom"/>
</dbReference>
<keyword evidence="7 9" id="KW-0868">Chloride</keyword>
<name>A0A167BWV0_9ASCO</name>
<dbReference type="PRINTS" id="PR00762">
    <property type="entry name" value="CLCHANNEL"/>
</dbReference>
<dbReference type="PANTHER" id="PTHR45711:SF9">
    <property type="entry name" value="ANION_PROTON EXCHANGE TRANSPORTER GEF1"/>
    <property type="match status" value="1"/>
</dbReference>
<dbReference type="OrthoDB" id="44789at2759"/>
<feature type="transmembrane region" description="Helical" evidence="9">
    <location>
        <begin position="355"/>
        <end position="377"/>
    </location>
</feature>
<gene>
    <name evidence="11" type="primary">GEF1</name>
    <name evidence="11" type="ORF">AWJ20_3720</name>
</gene>
<reference evidence="11 12" key="1">
    <citation type="submission" date="2016-02" db="EMBL/GenBank/DDBJ databases">
        <title>Complete genome sequence and transcriptome regulation of the pentose utilising yeast Sugiyamaella lignohabitans.</title>
        <authorList>
            <person name="Bellasio M."/>
            <person name="Peymann A."/>
            <person name="Valli M."/>
            <person name="Sipitzky M."/>
            <person name="Graf A."/>
            <person name="Sauer M."/>
            <person name="Marx H."/>
            <person name="Mattanovich D."/>
        </authorList>
    </citation>
    <scope>NUCLEOTIDE SEQUENCE [LARGE SCALE GENOMIC DNA]</scope>
    <source>
        <strain evidence="11 12">CBS 10342</strain>
    </source>
</reference>
<dbReference type="RefSeq" id="XP_018733403.1">
    <property type="nucleotide sequence ID" value="XM_018880744.1"/>
</dbReference>
<sequence length="812" mass="89628">MSSDSRVHLESLPSGTSVANDSIPDSLVTEIRRYEDFSTIDWVEAASRENTLRIRTYKNAYGKSINSRRPSGPIDPVSENAEDSNAFGFDVLKGTGARYGLLVRQMYSAAQSWLVLALVGACIGLIAGFLSIVTELLSDFKTGYCTAGLYLNENFCCSGYDESDICPEWHRWSSFSGINYVIYIVFSTFFAFLAAFFVYSFAPYAAGSGISEIKCIIAGFIMNGFLDAKTLFIKSVTLPLTIASGLSVGKEGPSVHYAVCVGNTVAGLFPKYRVYKTKMREVLSSCAAAGVAVAFGSPMGGVLFSLEEMTSSFQLKSMWRSYFCALVATATLASVNPFRTGQLVLFSVKYDHDWHFFEIIFFILIGLFGGFGGLFIIKWNLRVQAFRKKYLGNYAIQEATLLAFITAVICYFNEFLRIDMTESMQILFHECDHGFEDNVTCQPSHRMYLATTLIFGMVIRTILTIISYGSKVPAGIFVPSLAIGALFGRFVGTVVWWLHDTFPDATFFSSCPPDAPCITPGTYALLGSAALLSGVMNITVTVVVIIFEVTGALRYILPTMIVVGVTKAVGDYFGPGGGGIADRTIVANGYPFLEDDGDDEHNHYANDPIELAMTKDPIQIPSKKFTISHIQSLLDGSSHQSYPVVDIDDEDASITSSIPTKSSTTATTINQTTNYTNNYLIGYIWRSELEYIVAHNRDTPDRYVSFDSLESSEDSLNFSRLVNFSPVVVQNNTPLSKVIALFSKVGPRIVYVERNKSGTLCGLLTRKDILKYQHKSDYAMAPPDRSAAEEMDRKIWELLSQAISKVQELVRR</sequence>
<keyword evidence="2 9" id="KW-0813">Transport</keyword>
<feature type="transmembrane region" description="Helical" evidence="9">
    <location>
        <begin position="113"/>
        <end position="133"/>
    </location>
</feature>